<feature type="transmembrane region" description="Helical" evidence="1">
    <location>
        <begin position="7"/>
        <end position="29"/>
    </location>
</feature>
<protein>
    <submittedName>
        <fullName evidence="2">Uncharacterized protein</fullName>
    </submittedName>
</protein>
<dbReference type="Proteomes" id="UP000189433">
    <property type="component" value="Unassembled WGS sequence"/>
</dbReference>
<comment type="caution">
    <text evidence="2">The sequence shown here is derived from an EMBL/GenBank/DDBJ whole genome shotgun (WGS) entry which is preliminary data.</text>
</comment>
<keyword evidence="1" id="KW-0472">Membrane</keyword>
<gene>
    <name evidence="2" type="ORF">BKK50_07845</name>
</gene>
<proteinExistence type="predicted"/>
<dbReference type="EMBL" id="MLHJ01000070">
    <property type="protein sequence ID" value="OOF41998.1"/>
    <property type="molecule type" value="Genomic_DNA"/>
</dbReference>
<evidence type="ECO:0000256" key="1">
    <source>
        <dbReference type="SAM" id="Phobius"/>
    </source>
</evidence>
<evidence type="ECO:0000313" key="2">
    <source>
        <dbReference type="EMBL" id="OOF41998.1"/>
    </source>
</evidence>
<sequence length="70" mass="8276">MIRVIICLILIAINFLYLIGNQLFIKYSLEEYNLKKAILLSIENEMDKLSILAILNLIFFIITLFLREKK</sequence>
<organism evidence="2 3">
    <name type="scientific">Rodentibacter rarus</name>
    <dbReference type="NCBI Taxonomy" id="1908260"/>
    <lineage>
        <taxon>Bacteria</taxon>
        <taxon>Pseudomonadati</taxon>
        <taxon>Pseudomonadota</taxon>
        <taxon>Gammaproteobacteria</taxon>
        <taxon>Pasteurellales</taxon>
        <taxon>Pasteurellaceae</taxon>
        <taxon>Rodentibacter</taxon>
    </lineage>
</organism>
<dbReference type="AlphaFoldDB" id="A0A1V3IKB2"/>
<name>A0A1V3IKB2_9PAST</name>
<accession>A0A1V3IKB2</accession>
<feature type="transmembrane region" description="Helical" evidence="1">
    <location>
        <begin position="49"/>
        <end position="66"/>
    </location>
</feature>
<keyword evidence="1" id="KW-1133">Transmembrane helix</keyword>
<dbReference type="STRING" id="1908260.BKK50_07845"/>
<reference evidence="2 3" key="1">
    <citation type="submission" date="2016-10" db="EMBL/GenBank/DDBJ databases">
        <title>Rodentibacter gen. nov. and new species.</title>
        <authorList>
            <person name="Christensen H."/>
        </authorList>
    </citation>
    <scope>NUCLEOTIDE SEQUENCE [LARGE SCALE GENOMIC DNA]</scope>
    <source>
        <strain evidence="2 3">CCUG17206</strain>
    </source>
</reference>
<evidence type="ECO:0000313" key="3">
    <source>
        <dbReference type="Proteomes" id="UP000189433"/>
    </source>
</evidence>
<keyword evidence="1" id="KW-0812">Transmembrane</keyword>
<keyword evidence="3" id="KW-1185">Reference proteome</keyword>